<organism evidence="14 15">
    <name type="scientific">Flavipsychrobacter stenotrophus</name>
    <dbReference type="NCBI Taxonomy" id="2077091"/>
    <lineage>
        <taxon>Bacteria</taxon>
        <taxon>Pseudomonadati</taxon>
        <taxon>Bacteroidota</taxon>
        <taxon>Chitinophagia</taxon>
        <taxon>Chitinophagales</taxon>
        <taxon>Chitinophagaceae</taxon>
        <taxon>Flavipsychrobacter</taxon>
    </lineage>
</organism>
<dbReference type="RefSeq" id="WP_105039081.1">
    <property type="nucleotide sequence ID" value="NZ_PPSL01000003.1"/>
</dbReference>
<keyword evidence="9" id="KW-0443">Lipid metabolism</keyword>
<dbReference type="EMBL" id="PPSL01000003">
    <property type="protein sequence ID" value="PQJ10353.1"/>
    <property type="molecule type" value="Genomic_DNA"/>
</dbReference>
<keyword evidence="10 12" id="KW-0472">Membrane</keyword>
<dbReference type="PANTHER" id="PTHR11351">
    <property type="entry name" value="ACYL-COA DESATURASE"/>
    <property type="match status" value="1"/>
</dbReference>
<evidence type="ECO:0000256" key="12">
    <source>
        <dbReference type="SAM" id="Phobius"/>
    </source>
</evidence>
<name>A0A2S7STX5_9BACT</name>
<sequence length="251" mass="29575">MAVVIFFFSIWYLSLFCQTFFHHRYASHAAFKMSKGAEKFFYVLSFITQGSSYLSPRAYAIMHRMHHAFTDTEKDPHSPSYSKNVVDMMWKTYIIYAGISNRTTEVEAKFTKNVPDWPAFDKFAGSMWPRIFWSLCYFTFFWFFVTSPWQWLLLPPLLLMAPVHGAIINWYAHKYGYESHDMPNTSKNLIPVDFLMLGESYHNNHHKFPSSINFGRKWHELDPIYPIIRLLGAVHVIKLPKKGAAPEFSEW</sequence>
<dbReference type="CDD" id="cd03505">
    <property type="entry name" value="Delta9-FADS-like"/>
    <property type="match status" value="1"/>
</dbReference>
<dbReference type="Pfam" id="PF00487">
    <property type="entry name" value="FA_desaturase"/>
    <property type="match status" value="1"/>
</dbReference>
<dbReference type="GO" id="GO:0016717">
    <property type="term" value="F:oxidoreductase activity, acting on paired donors, with oxidation of a pair of donors resulting in the reduction of molecular oxygen to two molecules of water"/>
    <property type="evidence" value="ECO:0007669"/>
    <property type="project" value="InterPro"/>
</dbReference>
<evidence type="ECO:0000256" key="5">
    <source>
        <dbReference type="ARBA" id="ARBA00022832"/>
    </source>
</evidence>
<feature type="transmembrane region" description="Helical" evidence="12">
    <location>
        <begin position="127"/>
        <end position="145"/>
    </location>
</feature>
<keyword evidence="11" id="KW-0275">Fatty acid biosynthesis</keyword>
<keyword evidence="4 12" id="KW-0812">Transmembrane</keyword>
<protein>
    <submittedName>
        <fullName evidence="14">Acyl-CoA desaturase</fullName>
    </submittedName>
</protein>
<evidence type="ECO:0000256" key="6">
    <source>
        <dbReference type="ARBA" id="ARBA00022989"/>
    </source>
</evidence>
<comment type="subcellular location">
    <subcellularLocation>
        <location evidence="1">Membrane</location>
        <topology evidence="1">Multi-pass membrane protein</topology>
    </subcellularLocation>
</comment>
<keyword evidence="7" id="KW-0560">Oxidoreductase</keyword>
<evidence type="ECO:0000259" key="13">
    <source>
        <dbReference type="Pfam" id="PF00487"/>
    </source>
</evidence>
<keyword evidence="8" id="KW-0408">Iron</keyword>
<evidence type="ECO:0000256" key="3">
    <source>
        <dbReference type="ARBA" id="ARBA00022516"/>
    </source>
</evidence>
<keyword evidence="15" id="KW-1185">Reference proteome</keyword>
<evidence type="ECO:0000313" key="15">
    <source>
        <dbReference type="Proteomes" id="UP000239872"/>
    </source>
</evidence>
<dbReference type="OrthoDB" id="9768289at2"/>
<evidence type="ECO:0000256" key="8">
    <source>
        <dbReference type="ARBA" id="ARBA00023004"/>
    </source>
</evidence>
<evidence type="ECO:0000256" key="2">
    <source>
        <dbReference type="ARBA" id="ARBA00008749"/>
    </source>
</evidence>
<dbReference type="GO" id="GO:0006633">
    <property type="term" value="P:fatty acid biosynthetic process"/>
    <property type="evidence" value="ECO:0007669"/>
    <property type="project" value="UniProtKB-KW"/>
</dbReference>
<keyword evidence="3" id="KW-0444">Lipid biosynthesis</keyword>
<dbReference type="InterPro" id="IPR005804">
    <property type="entry name" value="FA_desaturase_dom"/>
</dbReference>
<gene>
    <name evidence="14" type="ORF">CJD36_010270</name>
</gene>
<reference evidence="14 15" key="1">
    <citation type="submission" date="2018-01" db="EMBL/GenBank/DDBJ databases">
        <title>A novel member of the phylum Bacteroidetes isolated from glacier ice.</title>
        <authorList>
            <person name="Liu Q."/>
            <person name="Xin Y.-H."/>
        </authorList>
    </citation>
    <scope>NUCLEOTIDE SEQUENCE [LARGE SCALE GENOMIC DNA]</scope>
    <source>
        <strain evidence="14 15">RB1R16</strain>
    </source>
</reference>
<dbReference type="GO" id="GO:0016020">
    <property type="term" value="C:membrane"/>
    <property type="evidence" value="ECO:0007669"/>
    <property type="project" value="UniProtKB-SubCell"/>
</dbReference>
<proteinExistence type="inferred from homology"/>
<dbReference type="PANTHER" id="PTHR11351:SF31">
    <property type="entry name" value="DESATURASE 1, ISOFORM A-RELATED"/>
    <property type="match status" value="1"/>
</dbReference>
<evidence type="ECO:0000256" key="7">
    <source>
        <dbReference type="ARBA" id="ARBA00023002"/>
    </source>
</evidence>
<evidence type="ECO:0000256" key="9">
    <source>
        <dbReference type="ARBA" id="ARBA00023098"/>
    </source>
</evidence>
<keyword evidence="5" id="KW-0276">Fatty acid metabolism</keyword>
<evidence type="ECO:0000313" key="14">
    <source>
        <dbReference type="EMBL" id="PQJ10353.1"/>
    </source>
</evidence>
<dbReference type="InterPro" id="IPR015876">
    <property type="entry name" value="Acyl-CoA_DS"/>
</dbReference>
<keyword evidence="6 12" id="KW-1133">Transmembrane helix</keyword>
<dbReference type="AlphaFoldDB" id="A0A2S7STX5"/>
<evidence type="ECO:0000256" key="4">
    <source>
        <dbReference type="ARBA" id="ARBA00022692"/>
    </source>
</evidence>
<evidence type="ECO:0000256" key="1">
    <source>
        <dbReference type="ARBA" id="ARBA00004141"/>
    </source>
</evidence>
<accession>A0A2S7STX5</accession>
<dbReference type="Proteomes" id="UP000239872">
    <property type="component" value="Unassembled WGS sequence"/>
</dbReference>
<feature type="domain" description="Fatty acid desaturase" evidence="13">
    <location>
        <begin position="5"/>
        <end position="229"/>
    </location>
</feature>
<comment type="similarity">
    <text evidence="2">Belongs to the fatty acid desaturase type 2 family.</text>
</comment>
<evidence type="ECO:0000256" key="10">
    <source>
        <dbReference type="ARBA" id="ARBA00023136"/>
    </source>
</evidence>
<evidence type="ECO:0000256" key="11">
    <source>
        <dbReference type="ARBA" id="ARBA00023160"/>
    </source>
</evidence>
<comment type="caution">
    <text evidence="14">The sequence shown here is derived from an EMBL/GenBank/DDBJ whole genome shotgun (WGS) entry which is preliminary data.</text>
</comment>